<dbReference type="EMBL" id="JAMOIM010000020">
    <property type="protein sequence ID" value="MCW6511033.1"/>
    <property type="molecule type" value="Genomic_DNA"/>
</dbReference>
<dbReference type="GO" id="GO:0050112">
    <property type="term" value="F:inositol 2-dehydrogenase (NAD+) activity"/>
    <property type="evidence" value="ECO:0007669"/>
    <property type="project" value="UniProtKB-EC"/>
</dbReference>
<dbReference type="Pfam" id="PF01408">
    <property type="entry name" value="GFO_IDH_MocA"/>
    <property type="match status" value="1"/>
</dbReference>
<accession>A0AA41Z5T4</accession>
<dbReference type="Gene3D" id="3.30.360.10">
    <property type="entry name" value="Dihydrodipicolinate Reductase, domain 2"/>
    <property type="match status" value="1"/>
</dbReference>
<organism evidence="5 6">
    <name type="scientific">Lichenifustis flavocetrariae</name>
    <dbReference type="NCBI Taxonomy" id="2949735"/>
    <lineage>
        <taxon>Bacteria</taxon>
        <taxon>Pseudomonadati</taxon>
        <taxon>Pseudomonadota</taxon>
        <taxon>Alphaproteobacteria</taxon>
        <taxon>Hyphomicrobiales</taxon>
        <taxon>Lichenihabitantaceae</taxon>
        <taxon>Lichenifustis</taxon>
    </lineage>
</organism>
<gene>
    <name evidence="5" type="primary">iolG</name>
    <name evidence="5" type="ORF">M8523_23790</name>
</gene>
<comment type="caution">
    <text evidence="5">The sequence shown here is derived from an EMBL/GenBank/DDBJ whole genome shotgun (WGS) entry which is preliminary data.</text>
</comment>
<dbReference type="RefSeq" id="WP_282587407.1">
    <property type="nucleotide sequence ID" value="NZ_JAMOIM010000020.1"/>
</dbReference>
<keyword evidence="6" id="KW-1185">Reference proteome</keyword>
<dbReference type="AlphaFoldDB" id="A0AA41Z5T4"/>
<feature type="domain" description="Gfo/Idh/MocA-like oxidoreductase N-terminal" evidence="3">
    <location>
        <begin position="2"/>
        <end position="119"/>
    </location>
</feature>
<dbReference type="GO" id="GO:0000166">
    <property type="term" value="F:nucleotide binding"/>
    <property type="evidence" value="ECO:0007669"/>
    <property type="project" value="InterPro"/>
</dbReference>
<dbReference type="Gene3D" id="3.40.50.720">
    <property type="entry name" value="NAD(P)-binding Rossmann-like Domain"/>
    <property type="match status" value="1"/>
</dbReference>
<feature type="domain" description="Gfo/Idh/MocA-like oxidoreductase C-terminal" evidence="4">
    <location>
        <begin position="132"/>
        <end position="328"/>
    </location>
</feature>
<evidence type="ECO:0000259" key="4">
    <source>
        <dbReference type="Pfam" id="PF02894"/>
    </source>
</evidence>
<dbReference type="InterPro" id="IPR004104">
    <property type="entry name" value="Gfo/Idh/MocA-like_OxRdtase_C"/>
</dbReference>
<dbReference type="InterPro" id="IPR000683">
    <property type="entry name" value="Gfo/Idh/MocA-like_OxRdtase_N"/>
</dbReference>
<evidence type="ECO:0000256" key="1">
    <source>
        <dbReference type="ARBA" id="ARBA00010928"/>
    </source>
</evidence>
<dbReference type="InterPro" id="IPR036291">
    <property type="entry name" value="NAD(P)-bd_dom_sf"/>
</dbReference>
<evidence type="ECO:0000313" key="6">
    <source>
        <dbReference type="Proteomes" id="UP001165667"/>
    </source>
</evidence>
<evidence type="ECO:0000256" key="2">
    <source>
        <dbReference type="ARBA" id="ARBA00023002"/>
    </source>
</evidence>
<comment type="similarity">
    <text evidence="1">Belongs to the Gfo/Idh/MocA family.</text>
</comment>
<dbReference type="NCBIfam" id="TIGR04380">
    <property type="entry name" value="myo_inos_iolG"/>
    <property type="match status" value="1"/>
</dbReference>
<reference evidence="5" key="1">
    <citation type="submission" date="2022-05" db="EMBL/GenBank/DDBJ databases">
        <authorList>
            <person name="Pankratov T."/>
        </authorList>
    </citation>
    <scope>NUCLEOTIDE SEQUENCE</scope>
    <source>
        <strain evidence="5">BP6-180914</strain>
    </source>
</reference>
<dbReference type="InterPro" id="IPR030827">
    <property type="entry name" value="Myo_inos_IolG"/>
</dbReference>
<name>A0AA41Z5T4_9HYPH</name>
<dbReference type="Pfam" id="PF02894">
    <property type="entry name" value="GFO_IDH_MocA_C"/>
    <property type="match status" value="1"/>
</dbReference>
<dbReference type="SUPFAM" id="SSF55347">
    <property type="entry name" value="Glyceraldehyde-3-phosphate dehydrogenase-like, C-terminal domain"/>
    <property type="match status" value="1"/>
</dbReference>
<dbReference type="Proteomes" id="UP001165667">
    <property type="component" value="Unassembled WGS sequence"/>
</dbReference>
<dbReference type="PANTHER" id="PTHR42840:SF3">
    <property type="entry name" value="BINDING ROSSMANN FOLD OXIDOREDUCTASE, PUTATIVE (AFU_ORTHOLOGUE AFUA_2G10240)-RELATED"/>
    <property type="match status" value="1"/>
</dbReference>
<dbReference type="SUPFAM" id="SSF51735">
    <property type="entry name" value="NAD(P)-binding Rossmann-fold domains"/>
    <property type="match status" value="1"/>
</dbReference>
<keyword evidence="2 5" id="KW-0560">Oxidoreductase</keyword>
<evidence type="ECO:0000259" key="3">
    <source>
        <dbReference type="Pfam" id="PF01408"/>
    </source>
</evidence>
<proteinExistence type="inferred from homology"/>
<protein>
    <submittedName>
        <fullName evidence="5">Inositol 2-dehydrogenase</fullName>
        <ecNumber evidence="5">1.1.1.18</ecNumber>
    </submittedName>
</protein>
<sequence>MLKFGLIGAGRIGRIHGANVHARPGAELVAVADFDLKAAQAFAAETGAEAMSSEAILNSSDIDAILICSPTDTHAHLIETAARAGKAVFCEKPVDLSSDRVKTTLQVVEAAGVPLMIGFNRRFDPSFADLHKRLRAGAVGEVEIVTILSRDPAPPPVAYIERSGGLFRDMMIHDFDMARFLLGEEPVDVQAFGSSLVDPAIGKAGDVDTAVVQMRTASGKLCQISNSRRATYGYDQRIEVHGSKGMLRAGNMHKTTVELATGAGLTIDPVQDFFLQRYAEAYRLELGAFVDALSGGAKPSPSGIDGLRAQRLADAATESAKSGKPVQISLD</sequence>
<evidence type="ECO:0000313" key="5">
    <source>
        <dbReference type="EMBL" id="MCW6511033.1"/>
    </source>
</evidence>
<dbReference type="PANTHER" id="PTHR42840">
    <property type="entry name" value="NAD(P)-BINDING ROSSMANN-FOLD SUPERFAMILY PROTEIN-RELATED"/>
    <property type="match status" value="1"/>
</dbReference>
<dbReference type="EC" id="1.1.1.18" evidence="5"/>